<evidence type="ECO:0000259" key="9">
    <source>
        <dbReference type="Pfam" id="PF12832"/>
    </source>
</evidence>
<keyword evidence="4" id="KW-0997">Cell inner membrane</keyword>
<feature type="transmembrane region" description="Helical" evidence="8">
    <location>
        <begin position="265"/>
        <end position="287"/>
    </location>
</feature>
<feature type="transmembrane region" description="Helical" evidence="8">
    <location>
        <begin position="331"/>
        <end position="352"/>
    </location>
</feature>
<dbReference type="InterPro" id="IPR026032">
    <property type="entry name" value="HcaT-like"/>
</dbReference>
<keyword evidence="6 8" id="KW-1133">Transmembrane helix</keyword>
<dbReference type="InterPro" id="IPR024989">
    <property type="entry name" value="MFS_assoc_dom"/>
</dbReference>
<dbReference type="Proteomes" id="UP000295096">
    <property type="component" value="Unassembled WGS sequence"/>
</dbReference>
<feature type="domain" description="Major facilitator superfamily associated" evidence="9">
    <location>
        <begin position="7"/>
        <end position="357"/>
    </location>
</feature>
<evidence type="ECO:0000313" key="11">
    <source>
        <dbReference type="Proteomes" id="UP000295096"/>
    </source>
</evidence>
<accession>A0A4R5QJ02</accession>
<dbReference type="EMBL" id="SMSJ01000009">
    <property type="protein sequence ID" value="TDH62808.1"/>
    <property type="molecule type" value="Genomic_DNA"/>
</dbReference>
<dbReference type="GO" id="GO:0005886">
    <property type="term" value="C:plasma membrane"/>
    <property type="evidence" value="ECO:0007669"/>
    <property type="project" value="UniProtKB-SubCell"/>
</dbReference>
<comment type="caution">
    <text evidence="10">The sequence shown here is derived from an EMBL/GenBank/DDBJ whole genome shotgun (WGS) entry which is preliminary data.</text>
</comment>
<dbReference type="SUPFAM" id="SSF103473">
    <property type="entry name" value="MFS general substrate transporter"/>
    <property type="match status" value="1"/>
</dbReference>
<feature type="transmembrane region" description="Helical" evidence="8">
    <location>
        <begin position="156"/>
        <end position="175"/>
    </location>
</feature>
<keyword evidence="11" id="KW-1185">Reference proteome</keyword>
<proteinExistence type="predicted"/>
<keyword evidence="5 8" id="KW-0812">Transmembrane</keyword>
<feature type="transmembrane region" description="Helical" evidence="8">
    <location>
        <begin position="207"/>
        <end position="229"/>
    </location>
</feature>
<dbReference type="GO" id="GO:0015528">
    <property type="term" value="F:lactose:proton symporter activity"/>
    <property type="evidence" value="ECO:0007669"/>
    <property type="project" value="TreeGrafter"/>
</dbReference>
<feature type="transmembrane region" description="Helical" evidence="8">
    <location>
        <begin position="38"/>
        <end position="59"/>
    </location>
</feature>
<feature type="transmembrane region" description="Helical" evidence="8">
    <location>
        <begin position="127"/>
        <end position="150"/>
    </location>
</feature>
<feature type="transmembrane region" description="Helical" evidence="8">
    <location>
        <begin position="358"/>
        <end position="377"/>
    </location>
</feature>
<dbReference type="Pfam" id="PF12832">
    <property type="entry name" value="MFS_1_like"/>
    <property type="match status" value="1"/>
</dbReference>
<evidence type="ECO:0000256" key="6">
    <source>
        <dbReference type="ARBA" id="ARBA00022989"/>
    </source>
</evidence>
<dbReference type="PANTHER" id="PTHR23522">
    <property type="entry name" value="BLL5896 PROTEIN"/>
    <property type="match status" value="1"/>
</dbReference>
<evidence type="ECO:0000256" key="1">
    <source>
        <dbReference type="ARBA" id="ARBA00004429"/>
    </source>
</evidence>
<feature type="transmembrane region" description="Helical" evidence="8">
    <location>
        <begin position="241"/>
        <end position="258"/>
    </location>
</feature>
<gene>
    <name evidence="10" type="ORF">E2C06_09880</name>
</gene>
<feature type="transmembrane region" description="Helical" evidence="8">
    <location>
        <begin position="92"/>
        <end position="115"/>
    </location>
</feature>
<dbReference type="OrthoDB" id="9150135at2"/>
<dbReference type="InterPro" id="IPR036259">
    <property type="entry name" value="MFS_trans_sf"/>
</dbReference>
<dbReference type="PANTHER" id="PTHR23522:SF10">
    <property type="entry name" value="3-PHENYLPROPIONIC ACID TRANSPORTER-RELATED"/>
    <property type="match status" value="1"/>
</dbReference>
<evidence type="ECO:0000256" key="5">
    <source>
        <dbReference type="ARBA" id="ARBA00022692"/>
    </source>
</evidence>
<evidence type="ECO:0000256" key="2">
    <source>
        <dbReference type="ARBA" id="ARBA00022448"/>
    </source>
</evidence>
<evidence type="ECO:0000256" key="8">
    <source>
        <dbReference type="SAM" id="Phobius"/>
    </source>
</evidence>
<comment type="subcellular location">
    <subcellularLocation>
        <location evidence="1">Cell inner membrane</location>
        <topology evidence="1">Multi-pass membrane protein</topology>
    </subcellularLocation>
</comment>
<dbReference type="GO" id="GO:0030395">
    <property type="term" value="F:lactose binding"/>
    <property type="evidence" value="ECO:0007669"/>
    <property type="project" value="TreeGrafter"/>
</dbReference>
<keyword evidence="2" id="KW-0813">Transport</keyword>
<evidence type="ECO:0000313" key="10">
    <source>
        <dbReference type="EMBL" id="TDH62808.1"/>
    </source>
</evidence>
<dbReference type="NCBIfam" id="NF037955">
    <property type="entry name" value="mfs"/>
    <property type="match status" value="1"/>
</dbReference>
<dbReference type="AlphaFoldDB" id="A0A4R5QJ02"/>
<name>A0A4R5QJ02_9PROT</name>
<organism evidence="10 11">
    <name type="scientific">Dankookia rubra</name>
    <dbReference type="NCBI Taxonomy" id="1442381"/>
    <lineage>
        <taxon>Bacteria</taxon>
        <taxon>Pseudomonadati</taxon>
        <taxon>Pseudomonadota</taxon>
        <taxon>Alphaproteobacteria</taxon>
        <taxon>Acetobacterales</taxon>
        <taxon>Roseomonadaceae</taxon>
        <taxon>Dankookia</taxon>
    </lineage>
</organism>
<keyword evidence="7 8" id="KW-0472">Membrane</keyword>
<feature type="transmembrane region" description="Helical" evidence="8">
    <location>
        <begin position="68"/>
        <end position="86"/>
    </location>
</feature>
<keyword evidence="3" id="KW-1003">Cell membrane</keyword>
<sequence>MLPRYLLLFVLLFLGWGVLSPFLPAVLALQGASASEVGLLLGMGTALRLFAMPVAGAVADRTGAPRQVLALALLGAAVSVLCYGMVGGGAMLLLVGVAHALATAPVGPLPDALAVRAAAGPRRLDYGVVRGAGAAAFIAASTAAGLAVAAAGSPRIVLWLNAGLFVLAAGAALRLPRPAITPVPSPRTASGAGSVRALLRLAEFRRLVLVSGLIQGSHAFYAGFAVLGWQAAGIGPGSIGLLWSLSVAAEVLVFLLLGRRLLGRLGVGGTCALAAAAGLLRWSAMALDAPVALLVPMQLLHGLTFAAQHMAAMAVLARLAPDRLGGTAQALLASLGTGLFTAVLLLASGALYERIGLGGFWAMAALCALAVPLARGLPGREG</sequence>
<dbReference type="PIRSF" id="PIRSF004925">
    <property type="entry name" value="HcaT"/>
    <property type="match status" value="1"/>
</dbReference>
<evidence type="ECO:0000256" key="4">
    <source>
        <dbReference type="ARBA" id="ARBA00022519"/>
    </source>
</evidence>
<reference evidence="10 11" key="1">
    <citation type="journal article" date="2016" name="J. Microbiol.">
        <title>Dankookia rubra gen. nov., sp. nov., an alphaproteobacterium isolated from sediment of a shallow stream.</title>
        <authorList>
            <person name="Kim W.H."/>
            <person name="Kim D.H."/>
            <person name="Kang K."/>
            <person name="Ahn T.Y."/>
        </authorList>
    </citation>
    <scope>NUCLEOTIDE SEQUENCE [LARGE SCALE GENOMIC DNA]</scope>
    <source>
        <strain evidence="10 11">JCM30602</strain>
    </source>
</reference>
<protein>
    <submittedName>
        <fullName evidence="10">MFS transporter</fullName>
    </submittedName>
</protein>
<dbReference type="Gene3D" id="1.20.1250.20">
    <property type="entry name" value="MFS general substrate transporter like domains"/>
    <property type="match status" value="2"/>
</dbReference>
<evidence type="ECO:0000256" key="7">
    <source>
        <dbReference type="ARBA" id="ARBA00023136"/>
    </source>
</evidence>
<feature type="transmembrane region" description="Helical" evidence="8">
    <location>
        <begin position="299"/>
        <end position="319"/>
    </location>
</feature>
<evidence type="ECO:0000256" key="3">
    <source>
        <dbReference type="ARBA" id="ARBA00022475"/>
    </source>
</evidence>